<proteinExistence type="predicted"/>
<dbReference type="Proteomes" id="UP001066276">
    <property type="component" value="Chromosome 6"/>
</dbReference>
<sequence length="260" mass="28991">MLPLRIAHTAPEVAQIGLCWALQAAVCLPGVEGRQCVRRMMMLLRARPRLVTEGDEDGLLLRCSSSVVASFSLVVRKLDGSVFLLGCLAPEQSVVLQFCRQATRRVLCLVQGGWGSFRQQKLASFASRLMFRAGNVTVKLVLWPWCADISFDVERASALAEGARRNLVLRDWQKDAAQRASALRLSFQGNVLFGAELEEKLHKLFKEKEHSSSFHSTLGDHRLFRKKSPVQAPSGRQPFCFRHGYSPYSNEGDEDGGTWG</sequence>
<protein>
    <submittedName>
        <fullName evidence="2">Uncharacterized protein</fullName>
    </submittedName>
</protein>
<evidence type="ECO:0000256" key="1">
    <source>
        <dbReference type="SAM" id="MobiDB-lite"/>
    </source>
</evidence>
<feature type="region of interest" description="Disordered" evidence="1">
    <location>
        <begin position="229"/>
        <end position="260"/>
    </location>
</feature>
<keyword evidence="3" id="KW-1185">Reference proteome</keyword>
<evidence type="ECO:0000313" key="3">
    <source>
        <dbReference type="Proteomes" id="UP001066276"/>
    </source>
</evidence>
<gene>
    <name evidence="2" type="ORF">NDU88_010865</name>
</gene>
<reference evidence="2" key="1">
    <citation type="journal article" date="2022" name="bioRxiv">
        <title>Sequencing and chromosome-scale assembly of the giantPleurodeles waltlgenome.</title>
        <authorList>
            <person name="Brown T."/>
            <person name="Elewa A."/>
            <person name="Iarovenko S."/>
            <person name="Subramanian E."/>
            <person name="Araus A.J."/>
            <person name="Petzold A."/>
            <person name="Susuki M."/>
            <person name="Suzuki K.-i.T."/>
            <person name="Hayashi T."/>
            <person name="Toyoda A."/>
            <person name="Oliveira C."/>
            <person name="Osipova E."/>
            <person name="Leigh N.D."/>
            <person name="Simon A."/>
            <person name="Yun M.H."/>
        </authorList>
    </citation>
    <scope>NUCLEOTIDE SEQUENCE</scope>
    <source>
        <strain evidence="2">20211129_DDA</strain>
        <tissue evidence="2">Liver</tissue>
    </source>
</reference>
<name>A0AAV7QVK8_PLEWA</name>
<comment type="caution">
    <text evidence="2">The sequence shown here is derived from an EMBL/GenBank/DDBJ whole genome shotgun (WGS) entry which is preliminary data.</text>
</comment>
<dbReference type="AlphaFoldDB" id="A0AAV7QVK8"/>
<evidence type="ECO:0000313" key="2">
    <source>
        <dbReference type="EMBL" id="KAJ1144567.1"/>
    </source>
</evidence>
<dbReference type="EMBL" id="JANPWB010000010">
    <property type="protein sequence ID" value="KAJ1144567.1"/>
    <property type="molecule type" value="Genomic_DNA"/>
</dbReference>
<accession>A0AAV7QVK8</accession>
<organism evidence="2 3">
    <name type="scientific">Pleurodeles waltl</name>
    <name type="common">Iberian ribbed newt</name>
    <dbReference type="NCBI Taxonomy" id="8319"/>
    <lineage>
        <taxon>Eukaryota</taxon>
        <taxon>Metazoa</taxon>
        <taxon>Chordata</taxon>
        <taxon>Craniata</taxon>
        <taxon>Vertebrata</taxon>
        <taxon>Euteleostomi</taxon>
        <taxon>Amphibia</taxon>
        <taxon>Batrachia</taxon>
        <taxon>Caudata</taxon>
        <taxon>Salamandroidea</taxon>
        <taxon>Salamandridae</taxon>
        <taxon>Pleurodelinae</taxon>
        <taxon>Pleurodeles</taxon>
    </lineage>
</organism>
<feature type="compositionally biased region" description="Acidic residues" evidence="1">
    <location>
        <begin position="251"/>
        <end position="260"/>
    </location>
</feature>